<sequence length="300" mass="34386">MSLCPRTETEWREAFIKFRGSARHLFGFPTNTLESGARHAALNADPRSLVRLDETIVGDEISHRLVMVQPLLESRPNGARAYKRDAMVSQVISPFIFHLLYARQQKEINSKLVIYLKTAITQNYATSGDGFVFEGYGHAYVVDQLRRRSIHVRSLETQTPQALGPYPLIENENRFDGTVVPTTCEIGYYRPEASNFEGVDSFAVLKQPYVPRNTIILFQFTLSKSHNIGIRYLQEWVKNASGSVEDWCWMLVFVVPKEIEPAYSKQKYTLKRRLVKGGTCDIIAQYVWRIDVNEFLVIGQ</sequence>
<dbReference type="PANTHER" id="PTHR33129">
    <property type="entry name" value="PROTEIN KINASE DOMAIN-CONTAINING PROTEIN-RELATED"/>
    <property type="match status" value="1"/>
</dbReference>
<name>A0AA38P2R0_9AGAR</name>
<accession>A0AA38P2R0</accession>
<dbReference type="PANTHER" id="PTHR33129:SF1">
    <property type="entry name" value="ATP-BINDING PROTEIN"/>
    <property type="match status" value="1"/>
</dbReference>
<gene>
    <name evidence="1" type="ORF">F5878DRAFT_328360</name>
</gene>
<comment type="caution">
    <text evidence="1">The sequence shown here is derived from an EMBL/GenBank/DDBJ whole genome shotgun (WGS) entry which is preliminary data.</text>
</comment>
<keyword evidence="2" id="KW-1185">Reference proteome</keyword>
<reference evidence="1" key="1">
    <citation type="submission" date="2022-08" db="EMBL/GenBank/DDBJ databases">
        <authorList>
            <consortium name="DOE Joint Genome Institute"/>
            <person name="Min B."/>
            <person name="Riley R."/>
            <person name="Sierra-Patev S."/>
            <person name="Naranjo-Ortiz M."/>
            <person name="Looney B."/>
            <person name="Konkel Z."/>
            <person name="Slot J.C."/>
            <person name="Sakamoto Y."/>
            <person name="Steenwyk J.L."/>
            <person name="Rokas A."/>
            <person name="Carro J."/>
            <person name="Camarero S."/>
            <person name="Ferreira P."/>
            <person name="Molpeceres G."/>
            <person name="Ruiz-Duenas F.J."/>
            <person name="Serrano A."/>
            <person name="Henrissat B."/>
            <person name="Drula E."/>
            <person name="Hughes K.W."/>
            <person name="Mata J.L."/>
            <person name="Ishikawa N.K."/>
            <person name="Vargas-Isla R."/>
            <person name="Ushijima S."/>
            <person name="Smith C.A."/>
            <person name="Ahrendt S."/>
            <person name="Andreopoulos W."/>
            <person name="He G."/>
            <person name="Labutti K."/>
            <person name="Lipzen A."/>
            <person name="Ng V."/>
            <person name="Sandor L."/>
            <person name="Barry K."/>
            <person name="Martinez A.T."/>
            <person name="Xiao Y."/>
            <person name="Gibbons J.G."/>
            <person name="Terashima K."/>
            <person name="Hibbett D.S."/>
            <person name="Grigoriev I.V."/>
        </authorList>
    </citation>
    <scope>NUCLEOTIDE SEQUENCE</scope>
    <source>
        <strain evidence="1">TFB9207</strain>
    </source>
</reference>
<dbReference type="Proteomes" id="UP001163846">
    <property type="component" value="Unassembled WGS sequence"/>
</dbReference>
<evidence type="ECO:0000313" key="1">
    <source>
        <dbReference type="EMBL" id="KAJ3835090.1"/>
    </source>
</evidence>
<protein>
    <submittedName>
        <fullName evidence="1">Uncharacterized protein</fullName>
    </submittedName>
</protein>
<evidence type="ECO:0000313" key="2">
    <source>
        <dbReference type="Proteomes" id="UP001163846"/>
    </source>
</evidence>
<dbReference type="InterPro" id="IPR052980">
    <property type="entry name" value="Crinkler_effector"/>
</dbReference>
<dbReference type="AlphaFoldDB" id="A0AA38P2R0"/>
<organism evidence="1 2">
    <name type="scientific">Lentinula raphanica</name>
    <dbReference type="NCBI Taxonomy" id="153919"/>
    <lineage>
        <taxon>Eukaryota</taxon>
        <taxon>Fungi</taxon>
        <taxon>Dikarya</taxon>
        <taxon>Basidiomycota</taxon>
        <taxon>Agaricomycotina</taxon>
        <taxon>Agaricomycetes</taxon>
        <taxon>Agaricomycetidae</taxon>
        <taxon>Agaricales</taxon>
        <taxon>Marasmiineae</taxon>
        <taxon>Omphalotaceae</taxon>
        <taxon>Lentinula</taxon>
    </lineage>
</organism>
<proteinExistence type="predicted"/>
<dbReference type="EMBL" id="MU806449">
    <property type="protein sequence ID" value="KAJ3835090.1"/>
    <property type="molecule type" value="Genomic_DNA"/>
</dbReference>